<protein>
    <submittedName>
        <fullName evidence="1">(salmon louse) hypothetical protein</fullName>
    </submittedName>
</protein>
<evidence type="ECO:0000313" key="2">
    <source>
        <dbReference type="Proteomes" id="UP000675881"/>
    </source>
</evidence>
<dbReference type="Proteomes" id="UP000675881">
    <property type="component" value="Chromosome 6"/>
</dbReference>
<evidence type="ECO:0000313" key="1">
    <source>
        <dbReference type="EMBL" id="CAF2989343.1"/>
    </source>
</evidence>
<keyword evidence="2" id="KW-1185">Reference proteome</keyword>
<dbReference type="AlphaFoldDB" id="A0A7R8HBN8"/>
<dbReference type="EMBL" id="HG994585">
    <property type="protein sequence ID" value="CAF2989343.1"/>
    <property type="molecule type" value="Genomic_DNA"/>
</dbReference>
<name>A0A7R8HBN8_LEPSM</name>
<reference evidence="1" key="1">
    <citation type="submission" date="2021-02" db="EMBL/GenBank/DDBJ databases">
        <authorList>
            <person name="Bekaert M."/>
        </authorList>
    </citation>
    <scope>NUCLEOTIDE SEQUENCE</scope>
    <source>
        <strain evidence="1">IoA-00</strain>
    </source>
</reference>
<gene>
    <name evidence="1" type="ORF">LSAA_11241</name>
</gene>
<sequence length="110" mass="12970">MTMSNDQRALQNISCNTVISCIRIIGRIIPVRIKFDVMKLYDYITGYEASKLKLHYSQVKSHLINEMQILEETTSKELKFINESIIFIRAQKKMEEDKYVLLKEILKNLN</sequence>
<accession>A0A7R8HBN8</accession>
<organism evidence="1 2">
    <name type="scientific">Lepeophtheirus salmonis</name>
    <name type="common">Salmon louse</name>
    <name type="synonym">Caligus salmonis</name>
    <dbReference type="NCBI Taxonomy" id="72036"/>
    <lineage>
        <taxon>Eukaryota</taxon>
        <taxon>Metazoa</taxon>
        <taxon>Ecdysozoa</taxon>
        <taxon>Arthropoda</taxon>
        <taxon>Crustacea</taxon>
        <taxon>Multicrustacea</taxon>
        <taxon>Hexanauplia</taxon>
        <taxon>Copepoda</taxon>
        <taxon>Siphonostomatoida</taxon>
        <taxon>Caligidae</taxon>
        <taxon>Lepeophtheirus</taxon>
    </lineage>
</organism>
<proteinExistence type="predicted"/>